<reference evidence="7 8" key="1">
    <citation type="submission" date="2020-02" db="EMBL/GenBank/DDBJ databases">
        <title>The whole genome sequence of CPCC 205119.</title>
        <authorList>
            <person name="Jiang Z."/>
        </authorList>
    </citation>
    <scope>NUCLEOTIDE SEQUENCE [LARGE SCALE GENOMIC DNA]</scope>
    <source>
        <strain evidence="7 8">CPCC 205119</strain>
    </source>
</reference>
<dbReference type="EMBL" id="JAAGWK010000022">
    <property type="protein sequence ID" value="NEL55362.1"/>
    <property type="molecule type" value="Genomic_DNA"/>
</dbReference>
<protein>
    <submittedName>
        <fullName evidence="7">Amino acid transporter</fullName>
    </submittedName>
</protein>
<name>A0A7K3WG55_9ACTN</name>
<dbReference type="AlphaFoldDB" id="A0A7K3WG55"/>
<dbReference type="Proteomes" id="UP000470470">
    <property type="component" value="Unassembled WGS sequence"/>
</dbReference>
<feature type="transmembrane region" description="Helical" evidence="6">
    <location>
        <begin position="167"/>
        <end position="189"/>
    </location>
</feature>
<dbReference type="GO" id="GO:0005886">
    <property type="term" value="C:plasma membrane"/>
    <property type="evidence" value="ECO:0007669"/>
    <property type="project" value="UniProtKB-SubCell"/>
</dbReference>
<evidence type="ECO:0000256" key="4">
    <source>
        <dbReference type="ARBA" id="ARBA00022989"/>
    </source>
</evidence>
<sequence>MAAPARRSSVRTTPPPRLEAPVIAVVPGLLLGLSLIVAIGAQNLFVLRQGLRREHVGAVVVLCSVSDLALISAGVVGSGTVIAGAPWLVTVLRVGGACFLFGCAVLALRRVARPVPVASVAAGGGASRWSVLGTGLAVTWLNPHAYLDTVLVLGGVAVAHGEQRWPFAAGAVLASVVWFTALGFGARVLLPLFSRPAAWRVLDLVTAVLLTGIAASLLVG</sequence>
<evidence type="ECO:0000313" key="8">
    <source>
        <dbReference type="Proteomes" id="UP000470470"/>
    </source>
</evidence>
<organism evidence="7 8">
    <name type="scientific">Goekera deserti</name>
    <dbReference type="NCBI Taxonomy" id="2497753"/>
    <lineage>
        <taxon>Bacteria</taxon>
        <taxon>Bacillati</taxon>
        <taxon>Actinomycetota</taxon>
        <taxon>Actinomycetes</taxon>
        <taxon>Geodermatophilales</taxon>
        <taxon>Geodermatophilaceae</taxon>
        <taxon>Goekera</taxon>
    </lineage>
</organism>
<dbReference type="InterPro" id="IPR001123">
    <property type="entry name" value="LeuE-type"/>
</dbReference>
<keyword evidence="8" id="KW-1185">Reference proteome</keyword>
<feature type="transmembrane region" description="Helical" evidence="6">
    <location>
        <begin position="201"/>
        <end position="219"/>
    </location>
</feature>
<comment type="subcellular location">
    <subcellularLocation>
        <location evidence="1">Cell membrane</location>
        <topology evidence="1">Multi-pass membrane protein</topology>
    </subcellularLocation>
</comment>
<feature type="transmembrane region" description="Helical" evidence="6">
    <location>
        <begin position="129"/>
        <end position="147"/>
    </location>
</feature>
<dbReference type="Pfam" id="PF01810">
    <property type="entry name" value="LysE"/>
    <property type="match status" value="1"/>
</dbReference>
<evidence type="ECO:0000256" key="5">
    <source>
        <dbReference type="ARBA" id="ARBA00023136"/>
    </source>
</evidence>
<dbReference type="PANTHER" id="PTHR30086">
    <property type="entry name" value="ARGININE EXPORTER PROTEIN ARGO"/>
    <property type="match status" value="1"/>
</dbReference>
<evidence type="ECO:0000313" key="7">
    <source>
        <dbReference type="EMBL" id="NEL55362.1"/>
    </source>
</evidence>
<evidence type="ECO:0000256" key="6">
    <source>
        <dbReference type="SAM" id="Phobius"/>
    </source>
</evidence>
<dbReference type="PANTHER" id="PTHR30086:SF20">
    <property type="entry name" value="ARGININE EXPORTER PROTEIN ARGO-RELATED"/>
    <property type="match status" value="1"/>
</dbReference>
<keyword evidence="2" id="KW-1003">Cell membrane</keyword>
<comment type="caution">
    <text evidence="7">The sequence shown here is derived from an EMBL/GenBank/DDBJ whole genome shotgun (WGS) entry which is preliminary data.</text>
</comment>
<feature type="transmembrane region" description="Helical" evidence="6">
    <location>
        <begin position="20"/>
        <end position="46"/>
    </location>
</feature>
<evidence type="ECO:0000256" key="2">
    <source>
        <dbReference type="ARBA" id="ARBA00022475"/>
    </source>
</evidence>
<feature type="transmembrane region" description="Helical" evidence="6">
    <location>
        <begin position="58"/>
        <end position="81"/>
    </location>
</feature>
<gene>
    <name evidence="7" type="ORF">G1H19_15330</name>
</gene>
<proteinExistence type="predicted"/>
<feature type="transmembrane region" description="Helical" evidence="6">
    <location>
        <begin position="87"/>
        <end position="108"/>
    </location>
</feature>
<keyword evidence="5 6" id="KW-0472">Membrane</keyword>
<evidence type="ECO:0000256" key="1">
    <source>
        <dbReference type="ARBA" id="ARBA00004651"/>
    </source>
</evidence>
<keyword evidence="3 6" id="KW-0812">Transmembrane</keyword>
<evidence type="ECO:0000256" key="3">
    <source>
        <dbReference type="ARBA" id="ARBA00022692"/>
    </source>
</evidence>
<dbReference type="GO" id="GO:0015171">
    <property type="term" value="F:amino acid transmembrane transporter activity"/>
    <property type="evidence" value="ECO:0007669"/>
    <property type="project" value="TreeGrafter"/>
</dbReference>
<accession>A0A7K3WG55</accession>
<keyword evidence="4 6" id="KW-1133">Transmembrane helix</keyword>